<evidence type="ECO:0000313" key="1">
    <source>
        <dbReference type="EMBL" id="EEG30885.1"/>
    </source>
</evidence>
<reference evidence="1 2" key="2">
    <citation type="submission" date="2009-02" db="EMBL/GenBank/DDBJ databases">
        <title>Draft genome sequence of Clostridium methylpentosum (DSM 5476).</title>
        <authorList>
            <person name="Sudarsanam P."/>
            <person name="Ley R."/>
            <person name="Guruge J."/>
            <person name="Turnbaugh P.J."/>
            <person name="Mahowald M."/>
            <person name="Liep D."/>
            <person name="Gordon J."/>
        </authorList>
    </citation>
    <scope>NUCLEOTIDE SEQUENCE [LARGE SCALE GENOMIC DNA]</scope>
    <source>
        <strain evidence="1 2">DSM 5476</strain>
    </source>
</reference>
<dbReference type="EMBL" id="ACEC01000047">
    <property type="protein sequence ID" value="EEG30885.1"/>
    <property type="molecule type" value="Genomic_DNA"/>
</dbReference>
<name>C0EC84_9FIRM</name>
<evidence type="ECO:0000313" key="2">
    <source>
        <dbReference type="Proteomes" id="UP000003340"/>
    </source>
</evidence>
<proteinExistence type="predicted"/>
<dbReference type="HOGENOM" id="CLU_3097409_0_0_9"/>
<dbReference type="AlphaFoldDB" id="C0EC84"/>
<reference evidence="1 2" key="1">
    <citation type="submission" date="2009-01" db="EMBL/GenBank/DDBJ databases">
        <authorList>
            <person name="Fulton L."/>
            <person name="Clifton S."/>
            <person name="Fulton B."/>
            <person name="Xu J."/>
            <person name="Minx P."/>
            <person name="Pepin K.H."/>
            <person name="Johnson M."/>
            <person name="Bhonagiri V."/>
            <person name="Nash W.E."/>
            <person name="Mardis E.R."/>
            <person name="Wilson R.K."/>
        </authorList>
    </citation>
    <scope>NUCLEOTIDE SEQUENCE [LARGE SCALE GENOMIC DNA]</scope>
    <source>
        <strain evidence="1 2">DSM 5476</strain>
    </source>
</reference>
<comment type="caution">
    <text evidence="1">The sequence shown here is derived from an EMBL/GenBank/DDBJ whole genome shotgun (WGS) entry which is preliminary data.</text>
</comment>
<sequence>MITACYNRAILTLNRIRETLLDDSLCDFECIEEIVCILEDSGIGCGSRHDF</sequence>
<gene>
    <name evidence="1" type="ORF">CLOSTMETH_01453</name>
</gene>
<dbReference type="Proteomes" id="UP000003340">
    <property type="component" value="Unassembled WGS sequence"/>
</dbReference>
<accession>C0EC84</accession>
<keyword evidence="2" id="KW-1185">Reference proteome</keyword>
<protein>
    <submittedName>
        <fullName evidence="1">Uncharacterized protein</fullName>
    </submittedName>
</protein>
<organism evidence="1 2">
    <name type="scientific">[Clostridium] methylpentosum DSM 5476</name>
    <dbReference type="NCBI Taxonomy" id="537013"/>
    <lineage>
        <taxon>Bacteria</taxon>
        <taxon>Bacillati</taxon>
        <taxon>Bacillota</taxon>
        <taxon>Clostridia</taxon>
        <taxon>Eubacteriales</taxon>
        <taxon>Oscillospiraceae</taxon>
        <taxon>Oscillospiraceae incertae sedis</taxon>
    </lineage>
</organism>
<dbReference type="STRING" id="537013.CLOSTMETH_01453"/>